<dbReference type="Gene3D" id="3.40.50.1820">
    <property type="entry name" value="alpha/beta hydrolase"/>
    <property type="match status" value="1"/>
</dbReference>
<reference evidence="2 3" key="1">
    <citation type="journal article" date="2014" name="Genome Biol. Evol.">
        <title>The secreted proteins of Achlya hypogyna and Thraustotheca clavata identify the ancestral oomycete secretome and reveal gene acquisitions by horizontal gene transfer.</title>
        <authorList>
            <person name="Misner I."/>
            <person name="Blouin N."/>
            <person name="Leonard G."/>
            <person name="Richards T.A."/>
            <person name="Lane C.E."/>
        </authorList>
    </citation>
    <scope>NUCLEOTIDE SEQUENCE [LARGE SCALE GENOMIC DNA]</scope>
    <source>
        <strain evidence="2 3">ATCC 34112</strain>
    </source>
</reference>
<dbReference type="PANTHER" id="PTHR12482:SF62">
    <property type="entry name" value="LIPASE ROG1-RELATED"/>
    <property type="match status" value="1"/>
</dbReference>
<dbReference type="AlphaFoldDB" id="A0A1V9YNA4"/>
<proteinExistence type="predicted"/>
<evidence type="ECO:0000313" key="2">
    <source>
        <dbReference type="EMBL" id="OQR87170.1"/>
    </source>
</evidence>
<keyword evidence="3" id="KW-1185">Reference proteome</keyword>
<organism evidence="2 3">
    <name type="scientific">Thraustotheca clavata</name>
    <dbReference type="NCBI Taxonomy" id="74557"/>
    <lineage>
        <taxon>Eukaryota</taxon>
        <taxon>Sar</taxon>
        <taxon>Stramenopiles</taxon>
        <taxon>Oomycota</taxon>
        <taxon>Saprolegniomycetes</taxon>
        <taxon>Saprolegniales</taxon>
        <taxon>Achlyaceae</taxon>
        <taxon>Thraustotheca</taxon>
    </lineage>
</organism>
<comment type="caution">
    <text evidence="2">The sequence shown here is derived from an EMBL/GenBank/DDBJ whole genome shotgun (WGS) entry which is preliminary data.</text>
</comment>
<evidence type="ECO:0000313" key="3">
    <source>
        <dbReference type="Proteomes" id="UP000243217"/>
    </source>
</evidence>
<evidence type="ECO:0000259" key="1">
    <source>
        <dbReference type="Pfam" id="PF05057"/>
    </source>
</evidence>
<dbReference type="InterPro" id="IPR029058">
    <property type="entry name" value="AB_hydrolase_fold"/>
</dbReference>
<protein>
    <recommendedName>
        <fullName evidence="1">DUF676 domain-containing protein</fullName>
    </recommendedName>
</protein>
<sequence>MDSPALIIDHLNLVQIHYNQAQLNSRLRQSTMHSRWHGRANLLKSRINQWEKSLHDAQPLPTDIINKPILPKNIFVLVHGVYGSPTDLAAIVKKLHLKFPSEDALIIQSRGNKGKTLRGLEKCGSNLAEEISDILMKYRTGANQHQLSFVGHSLGGLIIRQSLIYLQEIFAKQNIECISYVSVCTPQLGSRCAGGTPSKNMWKFAVHQVLSMSLFYGKTGHELLFEDSPVVPLLESMSSPNSLQMQALQKFKHRTAVAVIEGDQLVSYASASMNPNLIEKMPTHKGSNENWQWGMLHDGFSKTTKFGSMLYDTFEELPQSPPVLAITSNGQPCDAGHHVAISQSMLTNLLTLPWRRMHLKVDMEGIHKVHTLNLHVWPIGLMQPRNSLSGEFIDILVEMLQCDHNNESD</sequence>
<dbReference type="PANTHER" id="PTHR12482">
    <property type="entry name" value="LIPASE ROG1-RELATED-RELATED"/>
    <property type="match status" value="1"/>
</dbReference>
<feature type="domain" description="DUF676" evidence="1">
    <location>
        <begin position="72"/>
        <end position="270"/>
    </location>
</feature>
<dbReference type="SUPFAM" id="SSF53474">
    <property type="entry name" value="alpha/beta-Hydrolases"/>
    <property type="match status" value="1"/>
</dbReference>
<dbReference type="InterPro" id="IPR007751">
    <property type="entry name" value="DUF676_lipase-like"/>
</dbReference>
<dbReference type="Pfam" id="PF05057">
    <property type="entry name" value="DUF676"/>
    <property type="match status" value="1"/>
</dbReference>
<gene>
    <name evidence="2" type="ORF">THRCLA_10492</name>
</gene>
<dbReference type="EMBL" id="JNBS01003442">
    <property type="protein sequence ID" value="OQR87170.1"/>
    <property type="molecule type" value="Genomic_DNA"/>
</dbReference>
<dbReference type="Proteomes" id="UP000243217">
    <property type="component" value="Unassembled WGS sequence"/>
</dbReference>
<dbReference type="InterPro" id="IPR044294">
    <property type="entry name" value="Lipase-like"/>
</dbReference>
<dbReference type="OrthoDB" id="273452at2759"/>
<name>A0A1V9YNA4_9STRA</name>
<accession>A0A1V9YNA4</accession>